<organism evidence="8 9">
    <name type="scientific">Pseudacidovorax intermedius</name>
    <dbReference type="NCBI Taxonomy" id="433924"/>
    <lineage>
        <taxon>Bacteria</taxon>
        <taxon>Pseudomonadati</taxon>
        <taxon>Pseudomonadota</taxon>
        <taxon>Betaproteobacteria</taxon>
        <taxon>Burkholderiales</taxon>
        <taxon>Comamonadaceae</taxon>
        <taxon>Pseudacidovorax</taxon>
    </lineage>
</organism>
<comment type="caution">
    <text evidence="8">The sequence shown here is derived from an EMBL/GenBank/DDBJ whole genome shotgun (WGS) entry which is preliminary data.</text>
</comment>
<name>A0A147GKR2_9BURK</name>
<dbReference type="InterPro" id="IPR000620">
    <property type="entry name" value="EamA_dom"/>
</dbReference>
<feature type="transmembrane region" description="Helical" evidence="6">
    <location>
        <begin position="62"/>
        <end position="81"/>
    </location>
</feature>
<evidence type="ECO:0000256" key="1">
    <source>
        <dbReference type="ARBA" id="ARBA00004141"/>
    </source>
</evidence>
<dbReference type="InterPro" id="IPR037185">
    <property type="entry name" value="EmrE-like"/>
</dbReference>
<feature type="transmembrane region" description="Helical" evidence="6">
    <location>
        <begin position="87"/>
        <end position="108"/>
    </location>
</feature>
<evidence type="ECO:0000256" key="6">
    <source>
        <dbReference type="SAM" id="Phobius"/>
    </source>
</evidence>
<protein>
    <submittedName>
        <fullName evidence="8">Membrane protein</fullName>
    </submittedName>
</protein>
<dbReference type="Proteomes" id="UP000072741">
    <property type="component" value="Unassembled WGS sequence"/>
</dbReference>
<dbReference type="SUPFAM" id="SSF103481">
    <property type="entry name" value="Multidrug resistance efflux transporter EmrE"/>
    <property type="match status" value="1"/>
</dbReference>
<reference evidence="8 9" key="1">
    <citation type="journal article" date="2016" name="Front. Microbiol.">
        <title>Genomic Resource of Rice Seed Associated Bacteria.</title>
        <authorList>
            <person name="Midha S."/>
            <person name="Bansal K."/>
            <person name="Sharma S."/>
            <person name="Kumar N."/>
            <person name="Patil P.P."/>
            <person name="Chaudhry V."/>
            <person name="Patil P.B."/>
        </authorList>
    </citation>
    <scope>NUCLEOTIDE SEQUENCE [LARGE SCALE GENOMIC DNA]</scope>
    <source>
        <strain evidence="8 9">NS331</strain>
    </source>
</reference>
<evidence type="ECO:0000313" key="8">
    <source>
        <dbReference type="EMBL" id="KTT07105.1"/>
    </source>
</evidence>
<comment type="similarity">
    <text evidence="2">Belongs to the EamA transporter family.</text>
</comment>
<evidence type="ECO:0000256" key="3">
    <source>
        <dbReference type="ARBA" id="ARBA00022692"/>
    </source>
</evidence>
<keyword evidence="4 6" id="KW-1133">Transmembrane helix</keyword>
<dbReference type="EMBL" id="LDSL01000271">
    <property type="protein sequence ID" value="KTT07105.1"/>
    <property type="molecule type" value="Genomic_DNA"/>
</dbReference>
<comment type="subcellular location">
    <subcellularLocation>
        <location evidence="1">Membrane</location>
        <topology evidence="1">Multi-pass membrane protein</topology>
    </subcellularLocation>
</comment>
<evidence type="ECO:0000313" key="9">
    <source>
        <dbReference type="Proteomes" id="UP000072741"/>
    </source>
</evidence>
<gene>
    <name evidence="8" type="ORF">NS331_25255</name>
</gene>
<keyword evidence="9" id="KW-1185">Reference proteome</keyword>
<evidence type="ECO:0000256" key="5">
    <source>
        <dbReference type="ARBA" id="ARBA00023136"/>
    </source>
</evidence>
<dbReference type="PANTHER" id="PTHR32322:SF2">
    <property type="entry name" value="EAMA DOMAIN-CONTAINING PROTEIN"/>
    <property type="match status" value="1"/>
</dbReference>
<dbReference type="PANTHER" id="PTHR32322">
    <property type="entry name" value="INNER MEMBRANE TRANSPORTER"/>
    <property type="match status" value="1"/>
</dbReference>
<dbReference type="InterPro" id="IPR050638">
    <property type="entry name" value="AA-Vitamin_Transporters"/>
</dbReference>
<feature type="non-terminal residue" evidence="8">
    <location>
        <position position="126"/>
    </location>
</feature>
<keyword evidence="5 6" id="KW-0472">Membrane</keyword>
<evidence type="ECO:0000256" key="2">
    <source>
        <dbReference type="ARBA" id="ARBA00007362"/>
    </source>
</evidence>
<dbReference type="GO" id="GO:0016020">
    <property type="term" value="C:membrane"/>
    <property type="evidence" value="ECO:0007669"/>
    <property type="project" value="UniProtKB-SubCell"/>
</dbReference>
<sequence length="126" mass="13584">MLVFTTLLWGCNAVAARLAVGNISPMMLTTARWTICCAALWLTARHTIAAHWRPVARSWRMVALMGTAGFTAFNALFYAAAHHTSAINLAIIQGTIPVLVLVGSFLFMGRRFRPVQALGVAVTLAG</sequence>
<evidence type="ECO:0000259" key="7">
    <source>
        <dbReference type="Pfam" id="PF00892"/>
    </source>
</evidence>
<feature type="domain" description="EamA" evidence="7">
    <location>
        <begin position="2"/>
        <end position="126"/>
    </location>
</feature>
<accession>A0A147GKR2</accession>
<keyword evidence="3 6" id="KW-0812">Transmembrane</keyword>
<dbReference type="AlphaFoldDB" id="A0A147GKR2"/>
<dbReference type="Pfam" id="PF00892">
    <property type="entry name" value="EamA"/>
    <property type="match status" value="1"/>
</dbReference>
<proteinExistence type="inferred from homology"/>
<evidence type="ECO:0000256" key="4">
    <source>
        <dbReference type="ARBA" id="ARBA00022989"/>
    </source>
</evidence>
<feature type="transmembrane region" description="Helical" evidence="6">
    <location>
        <begin position="31"/>
        <end position="50"/>
    </location>
</feature>